<evidence type="ECO:0008006" key="4">
    <source>
        <dbReference type="Google" id="ProtNLM"/>
    </source>
</evidence>
<feature type="compositionally biased region" description="Low complexity" evidence="1">
    <location>
        <begin position="1"/>
        <end position="12"/>
    </location>
</feature>
<keyword evidence="3" id="KW-1185">Reference proteome</keyword>
<gene>
    <name evidence="2" type="ORF">ACHAWO_011720</name>
</gene>
<proteinExistence type="predicted"/>
<dbReference type="InterPro" id="IPR036691">
    <property type="entry name" value="Endo/exonu/phosph_ase_sf"/>
</dbReference>
<feature type="compositionally biased region" description="Polar residues" evidence="1">
    <location>
        <begin position="414"/>
        <end position="424"/>
    </location>
</feature>
<comment type="caution">
    <text evidence="2">The sequence shown here is derived from an EMBL/GenBank/DDBJ whole genome shotgun (WGS) entry which is preliminary data.</text>
</comment>
<feature type="compositionally biased region" description="Basic and acidic residues" evidence="1">
    <location>
        <begin position="425"/>
        <end position="438"/>
    </location>
</feature>
<dbReference type="SUPFAM" id="SSF56219">
    <property type="entry name" value="DNase I-like"/>
    <property type="match status" value="1"/>
</dbReference>
<feature type="compositionally biased region" description="Polar residues" evidence="1">
    <location>
        <begin position="457"/>
        <end position="476"/>
    </location>
</feature>
<accession>A0ABD3Q8R2</accession>
<dbReference type="EMBL" id="JALLPJ020000281">
    <property type="protein sequence ID" value="KAL3796745.1"/>
    <property type="molecule type" value="Genomic_DNA"/>
</dbReference>
<feature type="region of interest" description="Disordered" evidence="1">
    <location>
        <begin position="673"/>
        <end position="700"/>
    </location>
</feature>
<dbReference type="Gene3D" id="3.60.10.10">
    <property type="entry name" value="Endonuclease/exonuclease/phosphatase"/>
    <property type="match status" value="1"/>
</dbReference>
<evidence type="ECO:0000313" key="2">
    <source>
        <dbReference type="EMBL" id="KAL3796745.1"/>
    </source>
</evidence>
<feature type="compositionally biased region" description="Polar residues" evidence="1">
    <location>
        <begin position="625"/>
        <end position="646"/>
    </location>
</feature>
<name>A0ABD3Q8R2_9STRA</name>
<feature type="compositionally biased region" description="Polar residues" evidence="1">
    <location>
        <begin position="677"/>
        <end position="695"/>
    </location>
</feature>
<dbReference type="AlphaFoldDB" id="A0ABD3Q8R2"/>
<reference evidence="2 3" key="1">
    <citation type="submission" date="2024-10" db="EMBL/GenBank/DDBJ databases">
        <title>Updated reference genomes for cyclostephanoid diatoms.</title>
        <authorList>
            <person name="Roberts W.R."/>
            <person name="Alverson A.J."/>
        </authorList>
    </citation>
    <scope>NUCLEOTIDE SEQUENCE [LARGE SCALE GENOMIC DNA]</scope>
    <source>
        <strain evidence="2 3">AJA010-31</strain>
    </source>
</reference>
<sequence>MSSNDSNWWNSSVEDDFTPVSSRSRENPYHTGRGGGRNSGRNTFSGRGVRGEYNPPYTGNPTKKQDPTPFCEETRKIVTDIRSEMDFRTITCPRELFQAVLFVAAQKGNKKYRGSKADFAERLQFESVERLLELINDPDKMDRKVFELNATIAGSPSLNEFSRLIDFSGVLGDEIMCGIGSTNSKAEKKIHQLNGIKRILIRNYGTTDEAQEFATSVKYAKQQLEWNPAQIPAEELKKKPSKFSPAEQQDGNQATDEIESTIYELDVMHGIIDDTFVSNITKEKYKDTLQFRFRLITQVDIINLLGRVKEILIDGKKTFGAWLKEKNIYLNVLWKSPESFVEIKRIVGATVFTNTVQFYRDGRGWILLWTKDKHTTAKLYLNREFRKDLSKWTGANYESLDYEVCDPSEDIQSDTDTASVTESQSHSRENVAEPKTGEFGRAPRPVTVNQLDAKPATITTDRGSQTTNPVSSLTQNSYPRDQYGIIVLGMEEHTLELPITEPPTTQPIHMLGTLRLRPVEKSTYSVVSNQFTQVLAFHNPVNGIKNMITDEFNKLHDTIKSERQRMSPDISRFIAPLDKEEVDSILETKSGPQANRVQQNSQSNVATIPGSYSEHFVPHPERVPQPSQDSNDGSATPINQVINQPPGSYHGEIRNIGDNLMRNLDDQLKTIDESVKPNVTNNETEQATDNGSTAGNRDDVGDVSSAAVEERANNNSVKSQSRLNEFVTDSRWENEEILPYGAKIAGKEQNVLRAALQNINGISYSVEHIALEEIDAMDRFNIDLLGMTEINFAMNLDRRLQMASALQMRFTGSRVISSSMKSKDDGYLPGGTTMITQGPLSGRVYPRGSDHLGRFSWMALRGIDGTGIIVITGYRVCQNKGTTAGTNTAYMREWAMLREEGHQNPDPRHMVLVAIREVLNEWMNRGYHPLVMMDANGEFDDPQLASFIQEYKLYDLIAESNNGDAPRTYQRSGRRLDYMLGDEHILASIVKSGSLGSGDGVSFSDHTLQFVDFDCKKLFGVTETAPHATYEREFKLKDIKKKINFRKNSIGFIDTKTPGTEWKN</sequence>
<feature type="region of interest" description="Disordered" evidence="1">
    <location>
        <begin position="408"/>
        <end position="476"/>
    </location>
</feature>
<feature type="region of interest" description="Disordered" evidence="1">
    <location>
        <begin position="608"/>
        <end position="654"/>
    </location>
</feature>
<feature type="region of interest" description="Disordered" evidence="1">
    <location>
        <begin position="1"/>
        <end position="71"/>
    </location>
</feature>
<evidence type="ECO:0000256" key="1">
    <source>
        <dbReference type="SAM" id="MobiDB-lite"/>
    </source>
</evidence>
<dbReference type="Proteomes" id="UP001530400">
    <property type="component" value="Unassembled WGS sequence"/>
</dbReference>
<organism evidence="2 3">
    <name type="scientific">Cyclotella atomus</name>
    <dbReference type="NCBI Taxonomy" id="382360"/>
    <lineage>
        <taxon>Eukaryota</taxon>
        <taxon>Sar</taxon>
        <taxon>Stramenopiles</taxon>
        <taxon>Ochrophyta</taxon>
        <taxon>Bacillariophyta</taxon>
        <taxon>Coscinodiscophyceae</taxon>
        <taxon>Thalassiosirophycidae</taxon>
        <taxon>Stephanodiscales</taxon>
        <taxon>Stephanodiscaceae</taxon>
        <taxon>Cyclotella</taxon>
    </lineage>
</organism>
<protein>
    <recommendedName>
        <fullName evidence="4">Endonuclease/exonuclease/phosphatase domain-containing protein</fullName>
    </recommendedName>
</protein>
<evidence type="ECO:0000313" key="3">
    <source>
        <dbReference type="Proteomes" id="UP001530400"/>
    </source>
</evidence>